<proteinExistence type="predicted"/>
<dbReference type="Gene3D" id="3.30.830.10">
    <property type="entry name" value="Metalloenzyme, LuxS/M16 peptidase-like"/>
    <property type="match status" value="1"/>
</dbReference>
<dbReference type="Proteomes" id="UP000007875">
    <property type="component" value="Unassembled WGS sequence"/>
</dbReference>
<evidence type="ECO:0000313" key="3">
    <source>
        <dbReference type="Ensembl" id="ENSCSAVP00000015872.1"/>
    </source>
</evidence>
<evidence type="ECO:0000313" key="4">
    <source>
        <dbReference type="Proteomes" id="UP000007875"/>
    </source>
</evidence>
<dbReference type="GO" id="GO:0046872">
    <property type="term" value="F:metal ion binding"/>
    <property type="evidence" value="ECO:0007669"/>
    <property type="project" value="UniProtKB-KW"/>
</dbReference>
<dbReference type="GeneTree" id="ENSGT00940000155780"/>
<dbReference type="eggNOG" id="KOG0959">
    <property type="taxonomic scope" value="Eukaryota"/>
</dbReference>
<protein>
    <recommendedName>
        <fullName evidence="2">Coenzyme PQQ synthesis protein F-like C-terminal lobe domain-containing protein</fullName>
    </recommendedName>
</protein>
<dbReference type="Pfam" id="PF22456">
    <property type="entry name" value="PqqF-like_C_4"/>
    <property type="match status" value="1"/>
</dbReference>
<dbReference type="PANTHER" id="PTHR43690:SF18">
    <property type="entry name" value="INSULIN-DEGRADING ENZYME-RELATED"/>
    <property type="match status" value="1"/>
</dbReference>
<dbReference type="SUPFAM" id="SSF63411">
    <property type="entry name" value="LuxS/MPP-like metallohydrolase"/>
    <property type="match status" value="1"/>
</dbReference>
<dbReference type="InterPro" id="IPR011249">
    <property type="entry name" value="Metalloenz_LuxS/M16"/>
</dbReference>
<dbReference type="Ensembl" id="ENSCSAVT00000016051.1">
    <property type="protein sequence ID" value="ENSCSAVP00000015872.1"/>
    <property type="gene ID" value="ENSCSAVG00000009330.1"/>
</dbReference>
<dbReference type="PANTHER" id="PTHR43690">
    <property type="entry name" value="NARDILYSIN"/>
    <property type="match status" value="1"/>
</dbReference>
<dbReference type="GO" id="GO:0005829">
    <property type="term" value="C:cytosol"/>
    <property type="evidence" value="ECO:0007669"/>
    <property type="project" value="TreeGrafter"/>
</dbReference>
<dbReference type="HOGENOM" id="CLU_1367838_0_0_1"/>
<dbReference type="GO" id="GO:0043171">
    <property type="term" value="P:peptide catabolic process"/>
    <property type="evidence" value="ECO:0007669"/>
    <property type="project" value="TreeGrafter"/>
</dbReference>
<dbReference type="OMA" id="FINHIGD"/>
<dbReference type="STRING" id="51511.ENSCSAVP00000015872"/>
<accession>H2ZE56</accession>
<reference evidence="3" key="2">
    <citation type="submission" date="2025-08" db="UniProtKB">
        <authorList>
            <consortium name="Ensembl"/>
        </authorList>
    </citation>
    <scope>IDENTIFICATION</scope>
</reference>
<feature type="domain" description="Coenzyme PQQ synthesis protein F-like C-terminal lobe" evidence="2">
    <location>
        <begin position="5"/>
        <end position="103"/>
    </location>
</feature>
<organism evidence="3 4">
    <name type="scientific">Ciona savignyi</name>
    <name type="common">Pacific transparent sea squirt</name>
    <dbReference type="NCBI Taxonomy" id="51511"/>
    <lineage>
        <taxon>Eukaryota</taxon>
        <taxon>Metazoa</taxon>
        <taxon>Chordata</taxon>
        <taxon>Tunicata</taxon>
        <taxon>Ascidiacea</taxon>
        <taxon>Phlebobranchia</taxon>
        <taxon>Cionidae</taxon>
        <taxon>Ciona</taxon>
    </lineage>
</organism>
<evidence type="ECO:0000259" key="2">
    <source>
        <dbReference type="Pfam" id="PF22456"/>
    </source>
</evidence>
<reference evidence="4" key="1">
    <citation type="submission" date="2003-08" db="EMBL/GenBank/DDBJ databases">
        <authorList>
            <person name="Birren B."/>
            <person name="Nusbaum C."/>
            <person name="Abebe A."/>
            <person name="Abouelleil A."/>
            <person name="Adekoya E."/>
            <person name="Ait-zahra M."/>
            <person name="Allen N."/>
            <person name="Allen T."/>
            <person name="An P."/>
            <person name="Anderson M."/>
            <person name="Anderson S."/>
            <person name="Arachchi H."/>
            <person name="Armbruster J."/>
            <person name="Bachantsang P."/>
            <person name="Baldwin J."/>
            <person name="Barry A."/>
            <person name="Bayul T."/>
            <person name="Blitshsteyn B."/>
            <person name="Bloom T."/>
            <person name="Blye J."/>
            <person name="Boguslavskiy L."/>
            <person name="Borowsky M."/>
            <person name="Boukhgalter B."/>
            <person name="Brunache A."/>
            <person name="Butler J."/>
            <person name="Calixte N."/>
            <person name="Calvo S."/>
            <person name="Camarata J."/>
            <person name="Campo K."/>
            <person name="Chang J."/>
            <person name="Cheshatsang Y."/>
            <person name="Citroen M."/>
            <person name="Collymore A."/>
            <person name="Considine T."/>
            <person name="Cook A."/>
            <person name="Cooke P."/>
            <person name="Corum B."/>
            <person name="Cuomo C."/>
            <person name="David R."/>
            <person name="Dawoe T."/>
            <person name="Degray S."/>
            <person name="Dodge S."/>
            <person name="Dooley K."/>
            <person name="Dorje P."/>
            <person name="Dorjee K."/>
            <person name="Dorris L."/>
            <person name="Duffey N."/>
            <person name="Dupes A."/>
            <person name="Elkins T."/>
            <person name="Engels R."/>
            <person name="Erickson J."/>
            <person name="Farina A."/>
            <person name="Faro S."/>
            <person name="Ferreira P."/>
            <person name="Fischer H."/>
            <person name="Fitzgerald M."/>
            <person name="Foley K."/>
            <person name="Gage D."/>
            <person name="Galagan J."/>
            <person name="Gearin G."/>
            <person name="Gnerre S."/>
            <person name="Gnirke A."/>
            <person name="Goyette A."/>
            <person name="Graham J."/>
            <person name="Grandbois E."/>
            <person name="Gyaltsen K."/>
            <person name="Hafez N."/>
            <person name="Hagopian D."/>
            <person name="Hagos B."/>
            <person name="Hall J."/>
            <person name="Hatcher B."/>
            <person name="Heller A."/>
            <person name="Higgins H."/>
            <person name="Honan T."/>
            <person name="Horn A."/>
            <person name="Houde N."/>
            <person name="Hughes L."/>
            <person name="Hulme W."/>
            <person name="Husby E."/>
            <person name="Iliev I."/>
            <person name="Jaffe D."/>
            <person name="Jones C."/>
            <person name="Kamal M."/>
            <person name="Kamat A."/>
            <person name="Kamvysselis M."/>
            <person name="Karlsson E."/>
            <person name="Kells C."/>
            <person name="Kieu A."/>
            <person name="Kisner P."/>
            <person name="Kodira C."/>
            <person name="Kulbokas E."/>
            <person name="Labutti K."/>
            <person name="Lama D."/>
            <person name="Landers T."/>
            <person name="Leger J."/>
            <person name="Levine S."/>
            <person name="Lewis D."/>
            <person name="Lewis T."/>
            <person name="Lindblad-toh K."/>
            <person name="Liu X."/>
            <person name="Lokyitsang T."/>
            <person name="Lokyitsang Y."/>
            <person name="Lucien O."/>
            <person name="Lui A."/>
            <person name="Ma L.J."/>
            <person name="Mabbitt R."/>
            <person name="Macdonald J."/>
            <person name="Maclean C."/>
            <person name="Major J."/>
            <person name="Manning J."/>
            <person name="Marabella R."/>
            <person name="Maru K."/>
            <person name="Matthews C."/>
            <person name="Mauceli E."/>
            <person name="Mccarthy M."/>
            <person name="Mcdonough S."/>
            <person name="Mcghee T."/>
            <person name="Meldrim J."/>
            <person name="Meneus L."/>
            <person name="Mesirov J."/>
            <person name="Mihalev A."/>
            <person name="Mihova T."/>
            <person name="Mikkelsen T."/>
            <person name="Mlenga V."/>
            <person name="Moru K."/>
            <person name="Mozes J."/>
            <person name="Mulrain L."/>
            <person name="Munson G."/>
            <person name="Naylor J."/>
            <person name="Newes C."/>
            <person name="Nguyen C."/>
            <person name="Nguyen N."/>
            <person name="Nguyen T."/>
            <person name="Nicol R."/>
            <person name="Nielsen C."/>
            <person name="Nizzari M."/>
            <person name="Norbu C."/>
            <person name="Norbu N."/>
            <person name="O'donnell P."/>
            <person name="Okoawo O."/>
            <person name="O'leary S."/>
            <person name="Omotosho B."/>
            <person name="O'neill K."/>
            <person name="Osman S."/>
            <person name="Parker S."/>
            <person name="Perrin D."/>
            <person name="Phunkhang P."/>
            <person name="Piqani B."/>
            <person name="Purcell S."/>
            <person name="Rachupka T."/>
            <person name="Ramasamy U."/>
            <person name="Rameau R."/>
            <person name="Ray V."/>
            <person name="Raymond C."/>
            <person name="Retta R."/>
            <person name="Richardson S."/>
            <person name="Rise C."/>
            <person name="Rodriguez J."/>
            <person name="Rogers J."/>
            <person name="Rogov P."/>
            <person name="Rutman M."/>
            <person name="Schupbach R."/>
            <person name="Seaman C."/>
            <person name="Settipalli S."/>
            <person name="Sharpe T."/>
            <person name="Sheridan J."/>
            <person name="Sherpa N."/>
            <person name="Shi J."/>
            <person name="Smirnov S."/>
            <person name="Smith C."/>
            <person name="Sougnez C."/>
            <person name="Spencer B."/>
            <person name="Stalker J."/>
            <person name="Stange-thomann N."/>
            <person name="Stavropoulos S."/>
            <person name="Stetson K."/>
            <person name="Stone C."/>
            <person name="Stone S."/>
            <person name="Stubbs M."/>
            <person name="Talamas J."/>
            <person name="Tchuinga P."/>
            <person name="Tenzing P."/>
            <person name="Tesfaye S."/>
            <person name="Theodore J."/>
            <person name="Thoulutsang Y."/>
            <person name="Topham K."/>
            <person name="Towey S."/>
            <person name="Tsamla T."/>
            <person name="Tsomo N."/>
            <person name="Vallee D."/>
            <person name="Vassiliev H."/>
            <person name="Venkataraman V."/>
            <person name="Vinson J."/>
            <person name="Vo A."/>
            <person name="Wade C."/>
            <person name="Wang S."/>
            <person name="Wangchuk T."/>
            <person name="Wangdi T."/>
            <person name="Whittaker C."/>
            <person name="Wilkinson J."/>
            <person name="Wu Y."/>
            <person name="Wyman D."/>
            <person name="Yadav S."/>
            <person name="Yang S."/>
            <person name="Yang X."/>
            <person name="Yeager S."/>
            <person name="Yee E."/>
            <person name="Young G."/>
            <person name="Zainoun J."/>
            <person name="Zembeck L."/>
            <person name="Zimmer A."/>
            <person name="Zody M."/>
            <person name="Lander E."/>
        </authorList>
    </citation>
    <scope>NUCLEOTIDE SEQUENCE [LARGE SCALE GENOMIC DNA]</scope>
</reference>
<dbReference type="AlphaFoldDB" id="H2ZE56"/>
<reference evidence="3" key="3">
    <citation type="submission" date="2025-09" db="UniProtKB">
        <authorList>
            <consortium name="Ensembl"/>
        </authorList>
    </citation>
    <scope>IDENTIFICATION</scope>
</reference>
<name>H2ZE56_CIOSA</name>
<dbReference type="GO" id="GO:0004222">
    <property type="term" value="F:metalloendopeptidase activity"/>
    <property type="evidence" value="ECO:0007669"/>
    <property type="project" value="TreeGrafter"/>
</dbReference>
<sequence length="200" mass="22938">MLLQLLAQVISEPCFNILRTREQLGYIVFSSVDRGNGVQGLRIIIQSERTPVYLEGRAEAFINHIGDHLEAMSDGEFQKHVTSLAAQILEKPKKLTTETLKYWSELLSEQLFFNRDEVEAEHLKTLTKTQLQDFYKRYIHLSAPERAKLVIHVLAKNLESCPTVPEPTSNKDLLPCPKLPESLELYPRVQPHYNVDDAKL</sequence>
<dbReference type="InterPro" id="IPR050626">
    <property type="entry name" value="Peptidase_M16"/>
</dbReference>
<dbReference type="InterPro" id="IPR054734">
    <property type="entry name" value="PqqF-like_C_4"/>
</dbReference>
<dbReference type="InParanoid" id="H2ZE56"/>
<keyword evidence="1" id="KW-0479">Metal-binding</keyword>
<evidence type="ECO:0000256" key="1">
    <source>
        <dbReference type="ARBA" id="ARBA00022723"/>
    </source>
</evidence>
<keyword evidence="4" id="KW-1185">Reference proteome</keyword>
<dbReference type="GO" id="GO:0051603">
    <property type="term" value="P:proteolysis involved in protein catabolic process"/>
    <property type="evidence" value="ECO:0007669"/>
    <property type="project" value="TreeGrafter"/>
</dbReference>
<dbReference type="GO" id="GO:0005739">
    <property type="term" value="C:mitochondrion"/>
    <property type="evidence" value="ECO:0007669"/>
    <property type="project" value="TreeGrafter"/>
</dbReference>